<accession>A0A5S6Q9D7</accession>
<dbReference type="AlphaFoldDB" id="A0A5S6Q9D7"/>
<feature type="compositionally biased region" description="Polar residues" evidence="1">
    <location>
        <begin position="64"/>
        <end position="74"/>
    </location>
</feature>
<organism evidence="2 3">
    <name type="scientific">Trichuris muris</name>
    <name type="common">Mouse whipworm</name>
    <dbReference type="NCBI Taxonomy" id="70415"/>
    <lineage>
        <taxon>Eukaryota</taxon>
        <taxon>Metazoa</taxon>
        <taxon>Ecdysozoa</taxon>
        <taxon>Nematoda</taxon>
        <taxon>Enoplea</taxon>
        <taxon>Dorylaimia</taxon>
        <taxon>Trichinellida</taxon>
        <taxon>Trichuridae</taxon>
        <taxon>Trichuris</taxon>
    </lineage>
</organism>
<sequence length="88" mass="9141">MGEMVSINRLRDGQKQTAHKDEGPKNSAANCTNSIRASVEGTWPSLCSLRGSQRDTAQEGASRVSATTGCSTGANRLDSKLATSTGGL</sequence>
<feature type="region of interest" description="Disordered" evidence="1">
    <location>
        <begin position="1"/>
        <end position="30"/>
    </location>
</feature>
<feature type="region of interest" description="Disordered" evidence="1">
    <location>
        <begin position="52"/>
        <end position="88"/>
    </location>
</feature>
<keyword evidence="2" id="KW-1185">Reference proteome</keyword>
<feature type="compositionally biased region" description="Basic and acidic residues" evidence="1">
    <location>
        <begin position="9"/>
        <end position="24"/>
    </location>
</feature>
<proteinExistence type="predicted"/>
<evidence type="ECO:0000256" key="1">
    <source>
        <dbReference type="SAM" id="MobiDB-lite"/>
    </source>
</evidence>
<evidence type="ECO:0000313" key="2">
    <source>
        <dbReference type="Proteomes" id="UP000046395"/>
    </source>
</evidence>
<protein>
    <submittedName>
        <fullName evidence="3">Uncharacterized protein</fullName>
    </submittedName>
</protein>
<name>A0A5S6Q9D7_TRIMR</name>
<evidence type="ECO:0000313" key="3">
    <source>
        <dbReference type="WBParaSite" id="TMUE_1000003695.1"/>
    </source>
</evidence>
<dbReference type="Proteomes" id="UP000046395">
    <property type="component" value="Unassembled WGS sequence"/>
</dbReference>
<dbReference type="WBParaSite" id="TMUE_1000003695.1">
    <property type="protein sequence ID" value="TMUE_1000003695.1"/>
    <property type="gene ID" value="WBGene00298770"/>
</dbReference>
<reference evidence="3" key="1">
    <citation type="submission" date="2019-12" db="UniProtKB">
        <authorList>
            <consortium name="WormBaseParasite"/>
        </authorList>
    </citation>
    <scope>IDENTIFICATION</scope>
</reference>